<proteinExistence type="inferred from homology"/>
<comment type="caution">
    <text evidence="6">The sequence shown here is derived from an EMBL/GenBank/DDBJ whole genome shotgun (WGS) entry which is preliminary data.</text>
</comment>
<comment type="function">
    <text evidence="3">Regulates mitochondrial small subunit maturation by controlling 15S rRNA 5'-end processing. Localizes to the 5' precursor of the 15S rRNA in a position that is subsequently occupied by mS47 in the mature yeast mtSSU. Uses structure and sequence-specific RNA recognition, binding to a single-stranded region of the precursor and specifically recognizing bases -6 to -1. The exchange of Ccm1 for mS47 is coupled to the irreversible removal of precursor rRNA that is accompanied by conformational changes of the mitoribosomal proteins uS5m and mS26. These conformational changes signal completion of 5'-end rRNA processing through protection of the mature 5'-end of the 15S rRNA and stabilization of mS47. The removal of the 5' precursor together with the dissociation of Ccm1 may be catalyzed by the 5'-3' exoribonuclease Pet127. Involved in the specific removal of group I introns in mitochondrial encoded transcripts.</text>
</comment>
<feature type="region of interest" description="Disordered" evidence="5">
    <location>
        <begin position="1073"/>
        <end position="1197"/>
    </location>
</feature>
<feature type="compositionally biased region" description="Acidic residues" evidence="5">
    <location>
        <begin position="1079"/>
        <end position="1104"/>
    </location>
</feature>
<feature type="compositionally biased region" description="Polar residues" evidence="5">
    <location>
        <begin position="1171"/>
        <end position="1181"/>
    </location>
</feature>
<dbReference type="SUPFAM" id="SSF81901">
    <property type="entry name" value="HCP-like"/>
    <property type="match status" value="1"/>
</dbReference>
<dbReference type="InterPro" id="IPR011990">
    <property type="entry name" value="TPR-like_helical_dom_sf"/>
</dbReference>
<name>A0AA40K5G7_9PEZI</name>
<evidence type="ECO:0000313" key="6">
    <source>
        <dbReference type="EMBL" id="KAK0746668.1"/>
    </source>
</evidence>
<reference evidence="6" key="1">
    <citation type="submission" date="2023-06" db="EMBL/GenBank/DDBJ databases">
        <title>Genome-scale phylogeny and comparative genomics of the fungal order Sordariales.</title>
        <authorList>
            <consortium name="Lawrence Berkeley National Laboratory"/>
            <person name="Hensen N."/>
            <person name="Bonometti L."/>
            <person name="Westerberg I."/>
            <person name="Brannstrom I.O."/>
            <person name="Guillou S."/>
            <person name="Cros-Aarteil S."/>
            <person name="Calhoun S."/>
            <person name="Haridas S."/>
            <person name="Kuo A."/>
            <person name="Mondo S."/>
            <person name="Pangilinan J."/>
            <person name="Riley R."/>
            <person name="LaButti K."/>
            <person name="Andreopoulos B."/>
            <person name="Lipzen A."/>
            <person name="Chen C."/>
            <person name="Yanf M."/>
            <person name="Daum C."/>
            <person name="Ng V."/>
            <person name="Clum A."/>
            <person name="Steindorff A."/>
            <person name="Ohm R."/>
            <person name="Martin F."/>
            <person name="Silar P."/>
            <person name="Natvig D."/>
            <person name="Lalanne C."/>
            <person name="Gautier V."/>
            <person name="Ament-velasquez S.L."/>
            <person name="Kruys A."/>
            <person name="Hutchinson M.I."/>
            <person name="Powell A.J."/>
            <person name="Barry K."/>
            <person name="Miller A.N."/>
            <person name="Grigoriev I.V."/>
            <person name="Debuchy R."/>
            <person name="Gladieux P."/>
            <person name="Thoren M.H."/>
            <person name="Johannesson H."/>
        </authorList>
    </citation>
    <scope>NUCLEOTIDE SEQUENCE</scope>
    <source>
        <strain evidence="6">SMH3187-1</strain>
    </source>
</reference>
<evidence type="ECO:0000256" key="1">
    <source>
        <dbReference type="ARBA" id="ARBA00006192"/>
    </source>
</evidence>
<evidence type="ECO:0000313" key="7">
    <source>
        <dbReference type="Proteomes" id="UP001172155"/>
    </source>
</evidence>
<dbReference type="InterPro" id="IPR002885">
    <property type="entry name" value="PPR_rpt"/>
</dbReference>
<sequence>MLERTAASIETCNLHKVLPSSKRIPLVSRRRLQSNFWNHGASDLELLDACRSVTMLPPVAQAPSVPEQPGSTKKPAMMMASSFMLDFLYPAGSTALFQRLRPGFLQRFEPSTTIDRLPGRSYHSTSADEGQDPIEEALVGAHTGEVPRAAEPLTDLPKTHGGVPEAPPRGQEPEAASERVVDFEALKDMLSSTQGKSFDLTWRSFLSLDQAGKHALKTKVMAYLSRSNQEADAIRIFELFESQFKPAEWNQTLVGSAIRAKLVMGDPAAAWRIFEAALSKRGIGAGTDALLAHGLEVEDWDFVLNVVAFVATASKLFGREHFTELPTVGNGNVKEKLSGLYKHLDKVQPKMKAARLYGQLNDLLKLVFKKSGVRFRTEDAKFILRSIMDAESYEFYISWCMDKGRWKMAGELYREYRELPGVRVSIVILRAMLDALYPHDYQGIELVMKDWYKRYDHLELRAYQKIINVFARRGDVKTVKRLSEEVLKHYPASVKANPTSWISSQMHVYAVRGQPSEARRILDETTQRFGRVPGPLFWNILLNAYTRAYDYEGAIDTFSRLCEEGSPDYASFATMMGMSAVRGDLEFTVDIYKMALDRDVEPDVTMVDRLVEVYCQNDQFAQAENICHKATRAGQIKGDYAILWNTLLNHYAIRRNLDKVNGVLDSMNKYNIRYNNDTYSQLLLGLVQCRQSHHALHFLRVSSSEGVFEPNHNHWLLLMSAFLESNEPHMALRTGKIMEKLGFPYTSEKAERLIEALTKWNEMPAHLRQGDSQEFVARAMGEFQKSIRDHAPQTSREFLSTTKLYAQIIFIKTQMRDFASVEELIGLYHKEFPEHSTRESLPVRLLHNIMLSDFYEGKYDRVRAIWDLILEKMGQENKLAGQGLGDTGAGAVNVGTPTKGSVFPAYRWRLSEPLKTMQRLYVVEGDALGLIKLVENVRQRGFELDSRNWNYYVQGLAVLKRWKEAFEACETYLMPQWTGWKRVRRAQPGVKTRLPLAVRRLGQNPRRPRPITHTLLRLAREYMELEQMAPWSREATKAYETILAECPKAVKAVTTMLPSGSELEFEILGGLFEDGVAPPEDEAAPEEQPAPEEEPAADQDEWEDVSDHESASQETAPTSADAPASSTVPDAASLPTRSLDRPSKSDSSFTKDGMLGGVAKPAKLWSEKQGKSSIMGWNQPQYVPRPQKRRKDRDIPVKAQQLVMSDLRAAMEEMADKEEGGGHDDEGLDLVKALEEGAAKKRERGAAGVGKKEDEGDV</sequence>
<dbReference type="PANTHER" id="PTHR47447">
    <property type="entry name" value="OS03G0856100 PROTEIN"/>
    <property type="match status" value="1"/>
</dbReference>
<dbReference type="PANTHER" id="PTHR47447:SF23">
    <property type="entry name" value="PENTACOTRIPEPTIDE-REPEAT REGION OF PRORP DOMAIN-CONTAINING PROTEIN"/>
    <property type="match status" value="1"/>
</dbReference>
<evidence type="ECO:0000256" key="3">
    <source>
        <dbReference type="ARBA" id="ARBA00044493"/>
    </source>
</evidence>
<gene>
    <name evidence="6" type="ORF">B0T18DRAFT_156724</name>
</gene>
<dbReference type="SUPFAM" id="SSF48452">
    <property type="entry name" value="TPR-like"/>
    <property type="match status" value="1"/>
</dbReference>
<evidence type="ECO:0000256" key="4">
    <source>
        <dbReference type="ARBA" id="ARBA00044511"/>
    </source>
</evidence>
<dbReference type="AlphaFoldDB" id="A0AA40K5G7"/>
<evidence type="ECO:0008006" key="8">
    <source>
        <dbReference type="Google" id="ProtNLM"/>
    </source>
</evidence>
<comment type="similarity">
    <text evidence="1">Belongs to the CCM1 family.</text>
</comment>
<accession>A0AA40K5G7</accession>
<comment type="subunit">
    <text evidence="4">Binds to mitochondrial small subunit 15S rRNA.</text>
</comment>
<evidence type="ECO:0000256" key="5">
    <source>
        <dbReference type="SAM" id="MobiDB-lite"/>
    </source>
</evidence>
<feature type="compositionally biased region" description="Low complexity" evidence="5">
    <location>
        <begin position="1115"/>
        <end position="1133"/>
    </location>
</feature>
<keyword evidence="7" id="KW-1185">Reference proteome</keyword>
<dbReference type="Proteomes" id="UP001172155">
    <property type="component" value="Unassembled WGS sequence"/>
</dbReference>
<dbReference type="Pfam" id="PF01535">
    <property type="entry name" value="PPR"/>
    <property type="match status" value="2"/>
</dbReference>
<protein>
    <recommendedName>
        <fullName evidence="8">CoxI translation protein CYA5</fullName>
    </recommendedName>
</protein>
<dbReference type="Gene3D" id="1.25.40.10">
    <property type="entry name" value="Tetratricopeptide repeat domain"/>
    <property type="match status" value="2"/>
</dbReference>
<dbReference type="EMBL" id="JAUKUD010000004">
    <property type="protein sequence ID" value="KAK0746668.1"/>
    <property type="molecule type" value="Genomic_DNA"/>
</dbReference>
<organism evidence="6 7">
    <name type="scientific">Schizothecium vesticola</name>
    <dbReference type="NCBI Taxonomy" id="314040"/>
    <lineage>
        <taxon>Eukaryota</taxon>
        <taxon>Fungi</taxon>
        <taxon>Dikarya</taxon>
        <taxon>Ascomycota</taxon>
        <taxon>Pezizomycotina</taxon>
        <taxon>Sordariomycetes</taxon>
        <taxon>Sordariomycetidae</taxon>
        <taxon>Sordariales</taxon>
        <taxon>Schizotheciaceae</taxon>
        <taxon>Schizothecium</taxon>
    </lineage>
</organism>
<feature type="region of interest" description="Disordered" evidence="5">
    <location>
        <begin position="149"/>
        <end position="177"/>
    </location>
</feature>
<feature type="region of interest" description="Disordered" evidence="5">
    <location>
        <begin position="1235"/>
        <end position="1258"/>
    </location>
</feature>
<evidence type="ECO:0000256" key="2">
    <source>
        <dbReference type="ARBA" id="ARBA00022737"/>
    </source>
</evidence>
<keyword evidence="2" id="KW-0677">Repeat</keyword>